<feature type="transmembrane region" description="Helical" evidence="1">
    <location>
        <begin position="205"/>
        <end position="225"/>
    </location>
</feature>
<keyword evidence="1" id="KW-0812">Transmembrane</keyword>
<accession>A0A1H2TR76</accession>
<feature type="domain" description="Urease accessory protein UreH-like transmembrane" evidence="2">
    <location>
        <begin position="9"/>
        <end position="218"/>
    </location>
</feature>
<organism evidence="3 4">
    <name type="scientific">Thiocapsa roseopersicina</name>
    <dbReference type="NCBI Taxonomy" id="1058"/>
    <lineage>
        <taxon>Bacteria</taxon>
        <taxon>Pseudomonadati</taxon>
        <taxon>Pseudomonadota</taxon>
        <taxon>Gammaproteobacteria</taxon>
        <taxon>Chromatiales</taxon>
        <taxon>Chromatiaceae</taxon>
        <taxon>Thiocapsa</taxon>
    </lineage>
</organism>
<protein>
    <recommendedName>
        <fullName evidence="2">Urease accessory protein UreH-like transmembrane domain-containing protein</fullName>
    </recommendedName>
</protein>
<feature type="transmembrane region" description="Helical" evidence="1">
    <location>
        <begin position="170"/>
        <end position="193"/>
    </location>
</feature>
<sequence length="228" mass="24035">MTGSAYALAFVVGLLSAMHCIGMCGGITGALSYSLPPETRNDRKRLGLFVLAFNLGRIASYAAAGAVWGAFGAALLGSGASPWLFEGVRWLAAGIMIGIGLYIGGWFPRFTTIERVGVPLWRRLEPLGRRLLPVTTLPRSVLFGMVWGWLPCGLVYSMLLSTPAQGGVLAGALYMALFGAGTLPILALGGVFAGQLFRFGQDRRFQAIAGLGVILLGLLTLIATLNVT</sequence>
<dbReference type="OrthoDB" id="9798690at2"/>
<feature type="transmembrane region" description="Helical" evidence="1">
    <location>
        <begin position="90"/>
        <end position="110"/>
    </location>
</feature>
<evidence type="ECO:0000259" key="2">
    <source>
        <dbReference type="Pfam" id="PF13386"/>
    </source>
</evidence>
<dbReference type="RefSeq" id="WP_093029258.1">
    <property type="nucleotide sequence ID" value="NZ_FNNZ01000004.1"/>
</dbReference>
<dbReference type="Proteomes" id="UP000198816">
    <property type="component" value="Unassembled WGS sequence"/>
</dbReference>
<evidence type="ECO:0000256" key="1">
    <source>
        <dbReference type="SAM" id="Phobius"/>
    </source>
</evidence>
<keyword evidence="1" id="KW-1133">Transmembrane helix</keyword>
<gene>
    <name evidence="3" type="ORF">SAMN05421783_104126</name>
</gene>
<reference evidence="4" key="1">
    <citation type="submission" date="2016-10" db="EMBL/GenBank/DDBJ databases">
        <authorList>
            <person name="Varghese N."/>
            <person name="Submissions S."/>
        </authorList>
    </citation>
    <scope>NUCLEOTIDE SEQUENCE [LARGE SCALE GENOMIC DNA]</scope>
    <source>
        <strain evidence="4">DSM 217</strain>
    </source>
</reference>
<keyword evidence="4" id="KW-1185">Reference proteome</keyword>
<dbReference type="Pfam" id="PF13386">
    <property type="entry name" value="DsbD_2"/>
    <property type="match status" value="1"/>
</dbReference>
<evidence type="ECO:0000313" key="4">
    <source>
        <dbReference type="Proteomes" id="UP000198816"/>
    </source>
</evidence>
<dbReference type="EMBL" id="FNNZ01000004">
    <property type="protein sequence ID" value="SDW46426.1"/>
    <property type="molecule type" value="Genomic_DNA"/>
</dbReference>
<name>A0A1H2TR76_THIRO</name>
<feature type="transmembrane region" description="Helical" evidence="1">
    <location>
        <begin position="131"/>
        <end position="150"/>
    </location>
</feature>
<dbReference type="PANTHER" id="PTHR42208:SF1">
    <property type="entry name" value="HEAVY METAL TRANSPORTER"/>
    <property type="match status" value="1"/>
</dbReference>
<dbReference type="PANTHER" id="PTHR42208">
    <property type="entry name" value="HEAVY METAL TRANSPORTER-RELATED"/>
    <property type="match status" value="1"/>
</dbReference>
<feature type="transmembrane region" description="Helical" evidence="1">
    <location>
        <begin position="6"/>
        <end position="34"/>
    </location>
</feature>
<dbReference type="InterPro" id="IPR039447">
    <property type="entry name" value="UreH-like_TM_dom"/>
</dbReference>
<evidence type="ECO:0000313" key="3">
    <source>
        <dbReference type="EMBL" id="SDW46426.1"/>
    </source>
</evidence>
<feature type="transmembrane region" description="Helical" evidence="1">
    <location>
        <begin position="46"/>
        <end position="70"/>
    </location>
</feature>
<keyword evidence="1" id="KW-0472">Membrane</keyword>
<proteinExistence type="predicted"/>
<dbReference type="AlphaFoldDB" id="A0A1H2TR76"/>
<dbReference type="STRING" id="1058.SAMN05421783_104126"/>